<dbReference type="Pfam" id="PF05699">
    <property type="entry name" value="Dimer_Tnp_hAT"/>
    <property type="match status" value="1"/>
</dbReference>
<organism evidence="2 3">
    <name type="scientific">Piloderma croceum (strain F 1598)</name>
    <dbReference type="NCBI Taxonomy" id="765440"/>
    <lineage>
        <taxon>Eukaryota</taxon>
        <taxon>Fungi</taxon>
        <taxon>Dikarya</taxon>
        <taxon>Basidiomycota</taxon>
        <taxon>Agaricomycotina</taxon>
        <taxon>Agaricomycetes</taxon>
        <taxon>Agaricomycetidae</taxon>
        <taxon>Atheliales</taxon>
        <taxon>Atheliaceae</taxon>
        <taxon>Piloderma</taxon>
    </lineage>
</organism>
<evidence type="ECO:0000313" key="3">
    <source>
        <dbReference type="Proteomes" id="UP000054166"/>
    </source>
</evidence>
<keyword evidence="3" id="KW-1185">Reference proteome</keyword>
<dbReference type="OrthoDB" id="3359487at2759"/>
<sequence>MSQSSTPLIHQVIPLFDGITCALDDYAGNIDYAPAVCMAAVRGRTMLNKYYGLTDDSVVYRIAMLLHPCYKSTYFQKAGWPCKWIRMAEDILRKEWETNYKPSMSDLVQEAVPSVTKNNDFDSFNASSTANPVDEWLSSSPVAGTDSLQWWTAMPTHPLHRMAMNFLSIPATSTDVERAFSHGRLTVSKMRHSLSDEST</sequence>
<dbReference type="InParanoid" id="A0A0C3FVE8"/>
<dbReference type="HOGENOM" id="CLU_009123_4_3_1"/>
<dbReference type="InterPro" id="IPR012337">
    <property type="entry name" value="RNaseH-like_sf"/>
</dbReference>
<evidence type="ECO:0000259" key="1">
    <source>
        <dbReference type="Pfam" id="PF05699"/>
    </source>
</evidence>
<protein>
    <recommendedName>
        <fullName evidence="1">HAT C-terminal dimerisation domain-containing protein</fullName>
    </recommendedName>
</protein>
<reference evidence="2 3" key="1">
    <citation type="submission" date="2014-04" db="EMBL/GenBank/DDBJ databases">
        <authorList>
            <consortium name="DOE Joint Genome Institute"/>
            <person name="Kuo A."/>
            <person name="Tarkka M."/>
            <person name="Buscot F."/>
            <person name="Kohler A."/>
            <person name="Nagy L.G."/>
            <person name="Floudas D."/>
            <person name="Copeland A."/>
            <person name="Barry K.W."/>
            <person name="Cichocki N."/>
            <person name="Veneault-Fourrey C."/>
            <person name="LaButti K."/>
            <person name="Lindquist E.A."/>
            <person name="Lipzen A."/>
            <person name="Lundell T."/>
            <person name="Morin E."/>
            <person name="Murat C."/>
            <person name="Sun H."/>
            <person name="Tunlid A."/>
            <person name="Henrissat B."/>
            <person name="Grigoriev I.V."/>
            <person name="Hibbett D.S."/>
            <person name="Martin F."/>
            <person name="Nordberg H.P."/>
            <person name="Cantor M.N."/>
            <person name="Hua S.X."/>
        </authorList>
    </citation>
    <scope>NUCLEOTIDE SEQUENCE [LARGE SCALE GENOMIC DNA]</scope>
    <source>
        <strain evidence="2 3">F 1598</strain>
    </source>
</reference>
<dbReference type="InterPro" id="IPR008906">
    <property type="entry name" value="HATC_C_dom"/>
</dbReference>
<dbReference type="EMBL" id="KN832977">
    <property type="protein sequence ID" value="KIM88425.1"/>
    <property type="molecule type" value="Genomic_DNA"/>
</dbReference>
<gene>
    <name evidence="2" type="ORF">PILCRDRAFT_95596</name>
</gene>
<dbReference type="AlphaFoldDB" id="A0A0C3FVE8"/>
<feature type="domain" description="HAT C-terminal dimerisation" evidence="1">
    <location>
        <begin position="146"/>
        <end position="198"/>
    </location>
</feature>
<dbReference type="Proteomes" id="UP000054166">
    <property type="component" value="Unassembled WGS sequence"/>
</dbReference>
<dbReference type="SUPFAM" id="SSF53098">
    <property type="entry name" value="Ribonuclease H-like"/>
    <property type="match status" value="1"/>
</dbReference>
<evidence type="ECO:0000313" key="2">
    <source>
        <dbReference type="EMBL" id="KIM88425.1"/>
    </source>
</evidence>
<name>A0A0C3FVE8_PILCF</name>
<dbReference type="GO" id="GO:0046983">
    <property type="term" value="F:protein dimerization activity"/>
    <property type="evidence" value="ECO:0007669"/>
    <property type="project" value="InterPro"/>
</dbReference>
<proteinExistence type="predicted"/>
<accession>A0A0C3FVE8</accession>
<reference evidence="3" key="2">
    <citation type="submission" date="2015-01" db="EMBL/GenBank/DDBJ databases">
        <title>Evolutionary Origins and Diversification of the Mycorrhizal Mutualists.</title>
        <authorList>
            <consortium name="DOE Joint Genome Institute"/>
            <consortium name="Mycorrhizal Genomics Consortium"/>
            <person name="Kohler A."/>
            <person name="Kuo A."/>
            <person name="Nagy L.G."/>
            <person name="Floudas D."/>
            <person name="Copeland A."/>
            <person name="Barry K.W."/>
            <person name="Cichocki N."/>
            <person name="Veneault-Fourrey C."/>
            <person name="LaButti K."/>
            <person name="Lindquist E.A."/>
            <person name="Lipzen A."/>
            <person name="Lundell T."/>
            <person name="Morin E."/>
            <person name="Murat C."/>
            <person name="Riley R."/>
            <person name="Ohm R."/>
            <person name="Sun H."/>
            <person name="Tunlid A."/>
            <person name="Henrissat B."/>
            <person name="Grigoriev I.V."/>
            <person name="Hibbett D.S."/>
            <person name="Martin F."/>
        </authorList>
    </citation>
    <scope>NUCLEOTIDE SEQUENCE [LARGE SCALE GENOMIC DNA]</scope>
    <source>
        <strain evidence="3">F 1598</strain>
    </source>
</reference>